<dbReference type="SUPFAM" id="SSF50475">
    <property type="entry name" value="FMN-binding split barrel"/>
    <property type="match status" value="1"/>
</dbReference>
<evidence type="ECO:0000259" key="2">
    <source>
        <dbReference type="SMART" id="SM00903"/>
    </source>
</evidence>
<evidence type="ECO:0000256" key="1">
    <source>
        <dbReference type="ARBA" id="ARBA00023002"/>
    </source>
</evidence>
<comment type="caution">
    <text evidence="3">The sequence shown here is derived from an EMBL/GenBank/DDBJ whole genome shotgun (WGS) entry which is preliminary data.</text>
</comment>
<dbReference type="Proteomes" id="UP000320184">
    <property type="component" value="Unassembled WGS sequence"/>
</dbReference>
<dbReference type="EMBL" id="VBOT01000184">
    <property type="protein sequence ID" value="TMQ47435.1"/>
    <property type="molecule type" value="Genomic_DNA"/>
</dbReference>
<evidence type="ECO:0000313" key="3">
    <source>
        <dbReference type="EMBL" id="TMQ47435.1"/>
    </source>
</evidence>
<proteinExistence type="predicted"/>
<dbReference type="GO" id="GO:0010181">
    <property type="term" value="F:FMN binding"/>
    <property type="evidence" value="ECO:0007669"/>
    <property type="project" value="InterPro"/>
</dbReference>
<dbReference type="InterPro" id="IPR002563">
    <property type="entry name" value="Flavin_Rdtase-like_dom"/>
</dbReference>
<dbReference type="AlphaFoldDB" id="A0A538S7U1"/>
<accession>A0A538S7U1</accession>
<evidence type="ECO:0000313" key="4">
    <source>
        <dbReference type="Proteomes" id="UP000320184"/>
    </source>
</evidence>
<protein>
    <submittedName>
        <fullName evidence="3">Flavin reductase family protein</fullName>
    </submittedName>
</protein>
<keyword evidence="1" id="KW-0560">Oxidoreductase</keyword>
<dbReference type="InterPro" id="IPR012349">
    <property type="entry name" value="Split_barrel_FMN-bd"/>
</dbReference>
<dbReference type="PANTHER" id="PTHR30466">
    <property type="entry name" value="FLAVIN REDUCTASE"/>
    <property type="match status" value="1"/>
</dbReference>
<dbReference type="PANTHER" id="PTHR30466:SF1">
    <property type="entry name" value="FMN REDUCTASE (NADH) RUTF"/>
    <property type="match status" value="1"/>
</dbReference>
<dbReference type="Pfam" id="PF01613">
    <property type="entry name" value="Flavin_Reduct"/>
    <property type="match status" value="1"/>
</dbReference>
<gene>
    <name evidence="3" type="ORF">E6K73_13650</name>
</gene>
<dbReference type="InterPro" id="IPR050268">
    <property type="entry name" value="NADH-dep_flavin_reductase"/>
</dbReference>
<dbReference type="SMART" id="SM00903">
    <property type="entry name" value="Flavin_Reduct"/>
    <property type="match status" value="1"/>
</dbReference>
<organism evidence="3 4">
    <name type="scientific">Eiseniibacteriota bacterium</name>
    <dbReference type="NCBI Taxonomy" id="2212470"/>
    <lineage>
        <taxon>Bacteria</taxon>
        <taxon>Candidatus Eiseniibacteriota</taxon>
    </lineage>
</organism>
<name>A0A538S7U1_UNCEI</name>
<reference evidence="3 4" key="1">
    <citation type="journal article" date="2019" name="Nat. Microbiol.">
        <title>Mediterranean grassland soil C-N compound turnover is dependent on rainfall and depth, and is mediated by genomically divergent microorganisms.</title>
        <authorList>
            <person name="Diamond S."/>
            <person name="Andeer P.F."/>
            <person name="Li Z."/>
            <person name="Crits-Christoph A."/>
            <person name="Burstein D."/>
            <person name="Anantharaman K."/>
            <person name="Lane K.R."/>
            <person name="Thomas B.C."/>
            <person name="Pan C."/>
            <person name="Northen T.R."/>
            <person name="Banfield J.F."/>
        </authorList>
    </citation>
    <scope>NUCLEOTIDE SEQUENCE [LARGE SCALE GENOMIC DNA]</scope>
    <source>
        <strain evidence="3">WS_3</strain>
    </source>
</reference>
<dbReference type="GO" id="GO:0042602">
    <property type="term" value="F:riboflavin reductase (NADPH) activity"/>
    <property type="evidence" value="ECO:0007669"/>
    <property type="project" value="TreeGrafter"/>
</dbReference>
<sequence length="186" mass="20479">MADGGIDTKSFRNALGRFATGVTVITAVVQDGVHGMTANAFTSVSLDPPLVLVSVAKQAKTHEYLSQARRFGVSILSAEQEPFAWHFAGRPRDGLKASFVWKREVPLLQDALAHLVCSVETTYPGGDHTLFLGRVEELWYRDGSPLAVYRGRFFGLIPLPSGEWKPGQEISLDQGDKPGEPPEQWW</sequence>
<dbReference type="GO" id="GO:0006208">
    <property type="term" value="P:pyrimidine nucleobase catabolic process"/>
    <property type="evidence" value="ECO:0007669"/>
    <property type="project" value="TreeGrafter"/>
</dbReference>
<feature type="domain" description="Flavin reductase like" evidence="2">
    <location>
        <begin position="15"/>
        <end position="155"/>
    </location>
</feature>
<dbReference type="Gene3D" id="2.30.110.10">
    <property type="entry name" value="Electron Transport, Fmn-binding Protein, Chain A"/>
    <property type="match status" value="1"/>
</dbReference>